<dbReference type="RefSeq" id="WP_353984260.1">
    <property type="nucleotide sequence ID" value="NZ_JBEWLY010000014.1"/>
</dbReference>
<feature type="transmembrane region" description="Helical" evidence="1">
    <location>
        <begin position="76"/>
        <end position="95"/>
    </location>
</feature>
<feature type="transmembrane region" description="Helical" evidence="1">
    <location>
        <begin position="101"/>
        <end position="120"/>
    </location>
</feature>
<keyword evidence="1" id="KW-0472">Membrane</keyword>
<keyword evidence="1" id="KW-1133">Transmembrane helix</keyword>
<dbReference type="Proteomes" id="UP001548713">
    <property type="component" value="Unassembled WGS sequence"/>
</dbReference>
<keyword evidence="1" id="KW-0812">Transmembrane</keyword>
<gene>
    <name evidence="2" type="ORF">ABVV53_09900</name>
</gene>
<reference evidence="2 3" key="1">
    <citation type="submission" date="2024-07" db="EMBL/GenBank/DDBJ databases">
        <title>Novosphingobium kalidii RD2P27.</title>
        <authorList>
            <person name="Sun J.-Q."/>
        </authorList>
    </citation>
    <scope>NUCLEOTIDE SEQUENCE [LARGE SCALE GENOMIC DNA]</scope>
    <source>
        <strain evidence="2 3">RD2P27</strain>
    </source>
</reference>
<dbReference type="EMBL" id="JBEWLY010000014">
    <property type="protein sequence ID" value="MET1755768.1"/>
    <property type="molecule type" value="Genomic_DNA"/>
</dbReference>
<evidence type="ECO:0000313" key="3">
    <source>
        <dbReference type="Proteomes" id="UP001548713"/>
    </source>
</evidence>
<feature type="transmembrane region" description="Helical" evidence="1">
    <location>
        <begin position="12"/>
        <end position="36"/>
    </location>
</feature>
<feature type="transmembrane region" description="Helical" evidence="1">
    <location>
        <begin position="48"/>
        <end position="69"/>
    </location>
</feature>
<proteinExistence type="predicted"/>
<dbReference type="Pfam" id="PF03203">
    <property type="entry name" value="MerC"/>
    <property type="match status" value="1"/>
</dbReference>
<accession>A0ABV2D1L0</accession>
<dbReference type="InterPro" id="IPR004891">
    <property type="entry name" value="Mercury-R_MerC"/>
</dbReference>
<protein>
    <submittedName>
        <fullName evidence="2">MerC domain-containing protein</fullName>
    </submittedName>
</protein>
<comment type="caution">
    <text evidence="2">The sequence shown here is derived from an EMBL/GenBank/DDBJ whole genome shotgun (WGS) entry which is preliminary data.</text>
</comment>
<evidence type="ECO:0000256" key="1">
    <source>
        <dbReference type="SAM" id="Phobius"/>
    </source>
</evidence>
<organism evidence="2 3">
    <name type="scientific">Novosphingobium kalidii</name>
    <dbReference type="NCBI Taxonomy" id="3230299"/>
    <lineage>
        <taxon>Bacteria</taxon>
        <taxon>Pseudomonadati</taxon>
        <taxon>Pseudomonadota</taxon>
        <taxon>Alphaproteobacteria</taxon>
        <taxon>Sphingomonadales</taxon>
        <taxon>Sphingomonadaceae</taxon>
        <taxon>Novosphingobium</taxon>
    </lineage>
</organism>
<name>A0ABV2D1L0_9SPHN</name>
<sequence length="133" mass="14091">MPTISSKLTTFDALAVAASTLCLAHCLMLPLLLVLVPTLTALIAVPDSFHQGMLLFALPMSMIALAAGFRRHRQPLPAIVVVPGLGLLILGGLATEESLEETLLTVAGALLLSIGHTINWQRSSRRATDRPST</sequence>
<keyword evidence="3" id="KW-1185">Reference proteome</keyword>
<evidence type="ECO:0000313" key="2">
    <source>
        <dbReference type="EMBL" id="MET1755768.1"/>
    </source>
</evidence>